<dbReference type="RefSeq" id="WP_345334479.1">
    <property type="nucleotide sequence ID" value="NZ_BAABJZ010000016.1"/>
</dbReference>
<evidence type="ECO:0000313" key="3">
    <source>
        <dbReference type="Proteomes" id="UP001499988"/>
    </source>
</evidence>
<reference evidence="3" key="1">
    <citation type="journal article" date="2019" name="Int. J. Syst. Evol. Microbiol.">
        <title>The Global Catalogue of Microorganisms (GCM) 10K type strain sequencing project: providing services to taxonomists for standard genome sequencing and annotation.</title>
        <authorList>
            <consortium name="The Broad Institute Genomics Platform"/>
            <consortium name="The Broad Institute Genome Sequencing Center for Infectious Disease"/>
            <person name="Wu L."/>
            <person name="Ma J."/>
        </authorList>
    </citation>
    <scope>NUCLEOTIDE SEQUENCE [LARGE SCALE GENOMIC DNA]</scope>
    <source>
        <strain evidence="3">JCM 18401</strain>
    </source>
</reference>
<dbReference type="Proteomes" id="UP001499988">
    <property type="component" value="Unassembled WGS sequence"/>
</dbReference>
<organism evidence="2 3">
    <name type="scientific">Ferrimonas pelagia</name>
    <dbReference type="NCBI Taxonomy" id="1177826"/>
    <lineage>
        <taxon>Bacteria</taxon>
        <taxon>Pseudomonadati</taxon>
        <taxon>Pseudomonadota</taxon>
        <taxon>Gammaproteobacteria</taxon>
        <taxon>Alteromonadales</taxon>
        <taxon>Ferrimonadaceae</taxon>
        <taxon>Ferrimonas</taxon>
    </lineage>
</organism>
<keyword evidence="3" id="KW-1185">Reference proteome</keyword>
<comment type="caution">
    <text evidence="2">The sequence shown here is derived from an EMBL/GenBank/DDBJ whole genome shotgun (WGS) entry which is preliminary data.</text>
</comment>
<sequence length="121" mass="13578">MSIDWQELVVLPLPHEPKFPTAFRAARLRTGLSQGEFAEKLSIGVNNIGRYERDLSRPTKATYSAICQLLSELLGDEQFACDDSNGSKSDPRLKAIKDASVEEMVEELKKHRGATDVQIRF</sequence>
<evidence type="ECO:0000259" key="1">
    <source>
        <dbReference type="PROSITE" id="PS50943"/>
    </source>
</evidence>
<dbReference type="EMBL" id="BAABJZ010000016">
    <property type="protein sequence ID" value="GAA4879821.1"/>
    <property type="molecule type" value="Genomic_DNA"/>
</dbReference>
<name>A0ABP9EK34_9GAMM</name>
<dbReference type="InterPro" id="IPR001387">
    <property type="entry name" value="Cro/C1-type_HTH"/>
</dbReference>
<dbReference type="Pfam" id="PF01381">
    <property type="entry name" value="HTH_3"/>
    <property type="match status" value="1"/>
</dbReference>
<proteinExistence type="predicted"/>
<accession>A0ABP9EK34</accession>
<dbReference type="PROSITE" id="PS50943">
    <property type="entry name" value="HTH_CROC1"/>
    <property type="match status" value="1"/>
</dbReference>
<protein>
    <recommendedName>
        <fullName evidence="1">HTH cro/C1-type domain-containing protein</fullName>
    </recommendedName>
</protein>
<dbReference type="Gene3D" id="1.10.260.40">
    <property type="entry name" value="lambda repressor-like DNA-binding domains"/>
    <property type="match status" value="1"/>
</dbReference>
<dbReference type="InterPro" id="IPR010982">
    <property type="entry name" value="Lambda_DNA-bd_dom_sf"/>
</dbReference>
<dbReference type="SUPFAM" id="SSF47413">
    <property type="entry name" value="lambda repressor-like DNA-binding domains"/>
    <property type="match status" value="1"/>
</dbReference>
<gene>
    <name evidence="2" type="ORF">GCM10023333_12410</name>
</gene>
<evidence type="ECO:0000313" key="2">
    <source>
        <dbReference type="EMBL" id="GAA4879821.1"/>
    </source>
</evidence>
<dbReference type="SMART" id="SM00530">
    <property type="entry name" value="HTH_XRE"/>
    <property type="match status" value="1"/>
</dbReference>
<feature type="domain" description="HTH cro/C1-type" evidence="1">
    <location>
        <begin position="23"/>
        <end position="70"/>
    </location>
</feature>
<dbReference type="CDD" id="cd00093">
    <property type="entry name" value="HTH_XRE"/>
    <property type="match status" value="1"/>
</dbReference>